<dbReference type="AlphaFoldDB" id="A0A1H7IT88"/>
<dbReference type="InterPro" id="IPR007345">
    <property type="entry name" value="Polysacch_pyruvyl_Trfase"/>
</dbReference>
<dbReference type="RefSeq" id="WP_177171502.1">
    <property type="nucleotide sequence ID" value="NZ_FNZZ01000001.1"/>
</dbReference>
<feature type="domain" description="Polysaccharide pyruvyl transferase" evidence="1">
    <location>
        <begin position="17"/>
        <end position="290"/>
    </location>
</feature>
<reference evidence="3" key="1">
    <citation type="submission" date="2016-10" db="EMBL/GenBank/DDBJ databases">
        <authorList>
            <person name="Varghese N."/>
            <person name="Submissions S."/>
        </authorList>
    </citation>
    <scope>NUCLEOTIDE SEQUENCE [LARGE SCALE GENOMIC DNA]</scope>
    <source>
        <strain evidence="3">JS21-1</strain>
    </source>
</reference>
<evidence type="ECO:0000259" key="1">
    <source>
        <dbReference type="Pfam" id="PF04230"/>
    </source>
</evidence>
<evidence type="ECO:0000313" key="3">
    <source>
        <dbReference type="Proteomes" id="UP000199214"/>
    </source>
</evidence>
<dbReference type="Pfam" id="PF04230">
    <property type="entry name" value="PS_pyruv_trans"/>
    <property type="match status" value="1"/>
</dbReference>
<dbReference type="STRING" id="1855283.SAMN05216382_0853"/>
<keyword evidence="3" id="KW-1185">Reference proteome</keyword>
<protein>
    <submittedName>
        <fullName evidence="2">Polysaccharide pyruvyl transferase</fullName>
    </submittedName>
</protein>
<proteinExistence type="predicted"/>
<dbReference type="GO" id="GO:0016740">
    <property type="term" value="F:transferase activity"/>
    <property type="evidence" value="ECO:0007669"/>
    <property type="project" value="UniProtKB-KW"/>
</dbReference>
<dbReference type="Proteomes" id="UP000199214">
    <property type="component" value="Unassembled WGS sequence"/>
</dbReference>
<evidence type="ECO:0000313" key="2">
    <source>
        <dbReference type="EMBL" id="SEK65122.1"/>
    </source>
</evidence>
<dbReference type="EMBL" id="FNZZ01000001">
    <property type="protein sequence ID" value="SEK65122.1"/>
    <property type="molecule type" value="Genomic_DNA"/>
</dbReference>
<gene>
    <name evidence="2" type="ORF">SAMN05216382_0853</name>
</gene>
<keyword evidence="2" id="KW-0808">Transferase</keyword>
<name>A0A1H7IT88_9SPHN</name>
<organism evidence="2 3">
    <name type="scientific">Sphingomonas palmae</name>
    <dbReference type="NCBI Taxonomy" id="1855283"/>
    <lineage>
        <taxon>Bacteria</taxon>
        <taxon>Pseudomonadati</taxon>
        <taxon>Pseudomonadota</taxon>
        <taxon>Alphaproteobacteria</taxon>
        <taxon>Sphingomonadales</taxon>
        <taxon>Sphingomonadaceae</taxon>
        <taxon>Sphingomonas</taxon>
    </lineage>
</organism>
<accession>A0A1H7IT88</accession>
<sequence>MASLLRVGVLTFHRCINYGSYWQARCLVEGLRARGHDAVLLDHHDDAVARAEWRCAFQPSLPERSRADDLPRYKQKGRTFLAAFDALPQSERFRLDQPETLAGYDAVVVGSDEVWNFRHPWYGGTPIFFGEGLRTPRLISYAASFGNHDASDGIAPEWAERLARFTAVSVRDENARRLVVEALGEEPAMVLDPCLQFPEIARAAPATAERPYALVYGHVFPDWLQQQVSAWSRRSGVELVSLGYRNDWVERHLIEAGPHEFASLMAGASAVITNFFHGCVFALVNDKPFVTSPSEYRFNKVRDLTNALDAREHVVTAESDATAFDRLLEIPPAPRVGEAIASMRVQSAAFLDAALG</sequence>